<dbReference type="AlphaFoldDB" id="A0A6V8IA43"/>
<evidence type="ECO:0000313" key="4">
    <source>
        <dbReference type="Proteomes" id="UP000548726"/>
    </source>
</evidence>
<dbReference type="InterPro" id="IPR006171">
    <property type="entry name" value="TOPRIM_dom"/>
</dbReference>
<feature type="domain" description="Toprim" evidence="1">
    <location>
        <begin position="235"/>
        <end position="323"/>
    </location>
</feature>
<evidence type="ECO:0000313" key="3">
    <source>
        <dbReference type="EMBL" id="GFE93947.1"/>
    </source>
</evidence>
<name>A0A6V8IA43_9PROT</name>
<organism evidence="3 4">
    <name type="scientific">Acetobacter persici</name>
    <dbReference type="NCBI Taxonomy" id="1076596"/>
    <lineage>
        <taxon>Bacteria</taxon>
        <taxon>Pseudomonadati</taxon>
        <taxon>Pseudomonadota</taxon>
        <taxon>Alphaproteobacteria</taxon>
        <taxon>Acetobacterales</taxon>
        <taxon>Acetobacteraceae</taxon>
        <taxon>Acetobacter</taxon>
    </lineage>
</organism>
<dbReference type="CDD" id="cd01029">
    <property type="entry name" value="TOPRIM_primases"/>
    <property type="match status" value="1"/>
</dbReference>
<gene>
    <name evidence="3" type="ORF">DmAi_20060</name>
</gene>
<proteinExistence type="predicted"/>
<dbReference type="InterPro" id="IPR055570">
    <property type="entry name" value="DUF7146"/>
</dbReference>
<accession>A0A6V8IA43</accession>
<sequence>MTSHDAGDLARRLAENAEVVCRHYLSAGRRHGNYWLVGDVHNTPGRSLYVRLHGGPDGRSRAGKWTDGATGQHGDLFDIIRESLGLLDFRDVADEARRFLCLPQPAPRSAPDRRDIAPLSSGTADAARRLWAMSRPIAGTLAETWLRHRDLTRLPDLPSLRFHPDCYYRADADSPTETWPAMIAAVTDLDGRVTGVHRTWLARDGKGKAPVAMPRRAMGDLLGNAVRFGTTSDVLAAGEGIETVLSLHEVMPDLPLAACLSSAHLAAMAFPPTLRRLYVLRDDDPAGDHAVTALQARTQEAWIECLVLSPRLADFNDDLRYLGRGAMRAILHPQLAPQDVARFLQPVTH</sequence>
<keyword evidence="4" id="KW-1185">Reference proteome</keyword>
<dbReference type="Pfam" id="PF13362">
    <property type="entry name" value="Toprim_3"/>
    <property type="match status" value="1"/>
</dbReference>
<dbReference type="Proteomes" id="UP000548726">
    <property type="component" value="Unassembled WGS sequence"/>
</dbReference>
<comment type="caution">
    <text evidence="3">The sequence shown here is derived from an EMBL/GenBank/DDBJ whole genome shotgun (WGS) entry which is preliminary data.</text>
</comment>
<feature type="domain" description="DUF7146" evidence="2">
    <location>
        <begin position="123"/>
        <end position="228"/>
    </location>
</feature>
<evidence type="ECO:0000259" key="2">
    <source>
        <dbReference type="Pfam" id="PF23639"/>
    </source>
</evidence>
<dbReference type="RefSeq" id="WP_202205775.1">
    <property type="nucleotide sequence ID" value="NZ_BLJP01000007.1"/>
</dbReference>
<reference evidence="3 4" key="1">
    <citation type="journal article" date="2020" name="Cell Rep.">
        <title>Local necrotic cells trigger systemic immune activation via gut microbiome dysbiosis in Drosophila.</title>
        <authorList>
            <person name="Kosakamoto H."/>
            <person name="Yamauchi T."/>
            <person name="Akuzawa-Tokita Y."/>
            <person name="Nishimura K."/>
            <person name="Soga T."/>
            <person name="Murakami T."/>
            <person name="Mori H."/>
            <person name="Yamamoto K."/>
            <person name="Miyazaki R."/>
            <person name="Koto A."/>
            <person name="Miura M."/>
            <person name="Obata F."/>
        </authorList>
    </citation>
    <scope>NUCLEOTIDE SEQUENCE [LARGE SCALE GENOMIC DNA]</scope>
    <source>
        <strain evidence="3 4">Ai</strain>
    </source>
</reference>
<dbReference type="InterPro" id="IPR034154">
    <property type="entry name" value="TOPRIM_DnaG/twinkle"/>
</dbReference>
<evidence type="ECO:0000259" key="1">
    <source>
        <dbReference type="Pfam" id="PF13362"/>
    </source>
</evidence>
<protein>
    <submittedName>
        <fullName evidence="3">DNA primase</fullName>
    </submittedName>
</protein>
<dbReference type="EMBL" id="BLJP01000007">
    <property type="protein sequence ID" value="GFE93947.1"/>
    <property type="molecule type" value="Genomic_DNA"/>
</dbReference>
<dbReference type="Pfam" id="PF23639">
    <property type="entry name" value="DUF7146"/>
    <property type="match status" value="1"/>
</dbReference>